<gene>
    <name evidence="1" type="ORF">MNBD_GAMMA23-1936</name>
</gene>
<dbReference type="AlphaFoldDB" id="A0A3B1AZD0"/>
<evidence type="ECO:0000313" key="1">
    <source>
        <dbReference type="EMBL" id="VAW99404.1"/>
    </source>
</evidence>
<proteinExistence type="predicted"/>
<organism evidence="1">
    <name type="scientific">hydrothermal vent metagenome</name>
    <dbReference type="NCBI Taxonomy" id="652676"/>
    <lineage>
        <taxon>unclassified sequences</taxon>
        <taxon>metagenomes</taxon>
        <taxon>ecological metagenomes</taxon>
    </lineage>
</organism>
<name>A0A3B1AZD0_9ZZZZ</name>
<sequence length="162" mass="18113">MKKHTILVILASYIASMTYLATSYAIEGRKYPGSMCHAYFANQTSKIQYLDGAKLYNNSYSSLWVACPVIIDHSGTVSGKQYALVHVKHSGRVTDDFTCIFKNIDDYNGSTLYSSSGRVSSYWAGQSELMRINIPRSYSAISTIMCRVPAFSEIRNYIIGNN</sequence>
<protein>
    <submittedName>
        <fullName evidence="1">Uncharacterized protein</fullName>
    </submittedName>
</protein>
<reference evidence="1" key="1">
    <citation type="submission" date="2018-06" db="EMBL/GenBank/DDBJ databases">
        <authorList>
            <person name="Zhirakovskaya E."/>
        </authorList>
    </citation>
    <scope>NUCLEOTIDE SEQUENCE</scope>
</reference>
<accession>A0A3B1AZD0</accession>
<dbReference type="EMBL" id="UOFT01000077">
    <property type="protein sequence ID" value="VAW99404.1"/>
    <property type="molecule type" value="Genomic_DNA"/>
</dbReference>